<protein>
    <recommendedName>
        <fullName evidence="4">Lipoprotein</fullName>
    </recommendedName>
</protein>
<feature type="signal peptide" evidence="1">
    <location>
        <begin position="1"/>
        <end position="20"/>
    </location>
</feature>
<dbReference type="OrthoDB" id="9828763at2"/>
<name>H6N800_MYCHN</name>
<keyword evidence="1" id="KW-0732">Signal</keyword>
<evidence type="ECO:0000313" key="3">
    <source>
        <dbReference type="Proteomes" id="UP000009135"/>
    </source>
</evidence>
<dbReference type="KEGG" id="mhe:MHC_04580"/>
<reference evidence="2 3" key="1">
    <citation type="journal article" date="2012" name="J. Bacteriol.">
        <title>Complete genome sequence of Mycoplasma haemocanis strain Illinois.</title>
        <authorList>
            <person name="do Nascimento N.C."/>
            <person name="Guimaraes A.M."/>
            <person name="Santos A.P."/>
            <person name="Sanmiguel P.J."/>
            <person name="Messick J.B."/>
        </authorList>
    </citation>
    <scope>NUCLEOTIDE SEQUENCE [LARGE SCALE GENOMIC DNA]</scope>
    <source>
        <strain evidence="2 3">Illinois</strain>
    </source>
</reference>
<evidence type="ECO:0000256" key="1">
    <source>
        <dbReference type="SAM" id="SignalP"/>
    </source>
</evidence>
<dbReference type="EMBL" id="CP003199">
    <property type="protein sequence ID" value="AEW45772.1"/>
    <property type="molecule type" value="Genomic_DNA"/>
</dbReference>
<dbReference type="AlphaFoldDB" id="H6N800"/>
<proteinExistence type="predicted"/>
<accession>H6N800</accession>
<keyword evidence="3" id="KW-1185">Reference proteome</keyword>
<feature type="chain" id="PRO_5003604579" description="Lipoprotein" evidence="1">
    <location>
        <begin position="21"/>
        <end position="204"/>
    </location>
</feature>
<sequence>MKSVTVLLLGGASATGVAAAAGGYYVLTSKNPTIKERFKNRKFIPAEDSKQWTEEFKSDSANIKASIEALKNATDENGGSKLKDWCESQMELDSVKNPNSLELAGKYCLIRDLASQLSRTGKTLLTNSGSDTEWKNTYDKRKNKTTTRSDVGLIGDNWDNTKQEEDLPKIKEWCEGISKEDFLASETKYDKLHKWCTKEGDQVD</sequence>
<dbReference type="Proteomes" id="UP000009135">
    <property type="component" value="Chromosome"/>
</dbReference>
<evidence type="ECO:0000313" key="2">
    <source>
        <dbReference type="EMBL" id="AEW45772.1"/>
    </source>
</evidence>
<evidence type="ECO:0008006" key="4">
    <source>
        <dbReference type="Google" id="ProtNLM"/>
    </source>
</evidence>
<organism evidence="2 3">
    <name type="scientific">Mycoplasma haemocanis (strain Illinois)</name>
    <dbReference type="NCBI Taxonomy" id="1111676"/>
    <lineage>
        <taxon>Bacteria</taxon>
        <taxon>Bacillati</taxon>
        <taxon>Mycoplasmatota</taxon>
        <taxon>Mollicutes</taxon>
        <taxon>Mycoplasmataceae</taxon>
        <taxon>Mycoplasma</taxon>
    </lineage>
</organism>
<dbReference type="HOGENOM" id="CLU_113690_0_0_14"/>
<dbReference type="STRING" id="1111676.MHC_04580"/>
<gene>
    <name evidence="2" type="ordered locus">MHC_04580</name>
</gene>